<protein>
    <submittedName>
        <fullName evidence="1">Uncharacterized protein</fullName>
    </submittedName>
</protein>
<reference evidence="1" key="1">
    <citation type="submission" date="2021-01" db="EMBL/GenBank/DDBJ databases">
        <authorList>
            <consortium name="Genoscope - CEA"/>
            <person name="William W."/>
        </authorList>
    </citation>
    <scope>NUCLEOTIDE SEQUENCE</scope>
</reference>
<accession>A0A8S1P9C8</accession>
<keyword evidence="2" id="KW-1185">Reference proteome</keyword>
<evidence type="ECO:0000313" key="2">
    <source>
        <dbReference type="Proteomes" id="UP000692954"/>
    </source>
</evidence>
<name>A0A8S1P9C8_9CILI</name>
<dbReference type="OrthoDB" id="291561at2759"/>
<dbReference type="EMBL" id="CAJJDN010000072">
    <property type="protein sequence ID" value="CAD8099655.1"/>
    <property type="molecule type" value="Genomic_DNA"/>
</dbReference>
<organism evidence="1 2">
    <name type="scientific">Paramecium sonneborni</name>
    <dbReference type="NCBI Taxonomy" id="65129"/>
    <lineage>
        <taxon>Eukaryota</taxon>
        <taxon>Sar</taxon>
        <taxon>Alveolata</taxon>
        <taxon>Ciliophora</taxon>
        <taxon>Intramacronucleata</taxon>
        <taxon>Oligohymenophorea</taxon>
        <taxon>Peniculida</taxon>
        <taxon>Parameciidae</taxon>
        <taxon>Paramecium</taxon>
    </lineage>
</organism>
<evidence type="ECO:0000313" key="1">
    <source>
        <dbReference type="EMBL" id="CAD8099655.1"/>
    </source>
</evidence>
<sequence>MNHQADIKSINVYVPFIEIYLQLEIQISNKLGQLADLIQQVTGNDNEMNIFRFKFRGELLGMNQIISEIQGITFGDPKCYLTGYAEMTGA</sequence>
<proteinExistence type="predicted"/>
<dbReference type="Proteomes" id="UP000692954">
    <property type="component" value="Unassembled WGS sequence"/>
</dbReference>
<dbReference type="AlphaFoldDB" id="A0A8S1P9C8"/>
<gene>
    <name evidence="1" type="ORF">PSON_ATCC_30995.1.T0720132</name>
</gene>
<comment type="caution">
    <text evidence="1">The sequence shown here is derived from an EMBL/GenBank/DDBJ whole genome shotgun (WGS) entry which is preliminary data.</text>
</comment>